<keyword evidence="3" id="KW-1185">Reference proteome</keyword>
<reference evidence="2 3" key="1">
    <citation type="submission" date="2012-12" db="EMBL/GenBank/DDBJ databases">
        <title>Novel taxa of Listeriaceae from agricultural environments in the United States.</title>
        <authorList>
            <person name="den Bakker H.C."/>
            <person name="Allred A."/>
            <person name="Warchocki S."/>
            <person name="Wright E.M."/>
            <person name="Burrell A."/>
            <person name="Nightingale K.K."/>
            <person name="Kephart D."/>
            <person name="Wiedmann M."/>
        </authorList>
    </citation>
    <scope>NUCLEOTIDE SEQUENCE [LARGE SCALE GENOMIC DNA]</scope>
    <source>
        <strain evidence="2 3">FSL F6-1037</strain>
    </source>
</reference>
<keyword evidence="1" id="KW-1133">Transmembrane helix</keyword>
<dbReference type="RefSeq" id="WP_035312864.1">
    <property type="nucleotide sequence ID" value="NZ_AODH01000002.1"/>
</dbReference>
<evidence type="ECO:0000256" key="1">
    <source>
        <dbReference type="SAM" id="Phobius"/>
    </source>
</evidence>
<proteinExistence type="predicted"/>
<feature type="transmembrane region" description="Helical" evidence="1">
    <location>
        <begin position="7"/>
        <end position="31"/>
    </location>
</feature>
<feature type="transmembrane region" description="Helical" evidence="1">
    <location>
        <begin position="43"/>
        <end position="66"/>
    </location>
</feature>
<evidence type="ECO:0000313" key="2">
    <source>
        <dbReference type="EMBL" id="EUJ42109.1"/>
    </source>
</evidence>
<dbReference type="EMBL" id="AODH01000002">
    <property type="protein sequence ID" value="EUJ42109.1"/>
    <property type="molecule type" value="Genomic_DNA"/>
</dbReference>
<evidence type="ECO:0000313" key="3">
    <source>
        <dbReference type="Proteomes" id="UP000019243"/>
    </source>
</evidence>
<keyword evidence="1" id="KW-0812">Transmembrane</keyword>
<dbReference type="Proteomes" id="UP000019243">
    <property type="component" value="Unassembled WGS sequence"/>
</dbReference>
<dbReference type="OrthoDB" id="10015253at2"/>
<keyword evidence="1" id="KW-0472">Membrane</keyword>
<sequence>MKRIVSICLGGLSVIAILATAAMTYISGYYIDEYDNYTKSLDYAVIYFAVEFILVLLIFLMLALVLTKPYKKQRFLLISQSGLVLLTFLLTVSLYFNFLIARHQIDDHGGNTEIYLNDFK</sequence>
<dbReference type="AlphaFoldDB" id="W7CR34"/>
<accession>W7CR34</accession>
<feature type="transmembrane region" description="Helical" evidence="1">
    <location>
        <begin position="75"/>
        <end position="96"/>
    </location>
</feature>
<name>W7CR34_9LIST</name>
<protein>
    <submittedName>
        <fullName evidence="2">Uncharacterized protein</fullName>
    </submittedName>
</protein>
<comment type="caution">
    <text evidence="2">The sequence shown here is derived from an EMBL/GenBank/DDBJ whole genome shotgun (WGS) entry which is preliminary data.</text>
</comment>
<organism evidence="2 3">
    <name type="scientific">Brochothrix campestris FSL F6-1037</name>
    <dbReference type="NCBI Taxonomy" id="1265861"/>
    <lineage>
        <taxon>Bacteria</taxon>
        <taxon>Bacillati</taxon>
        <taxon>Bacillota</taxon>
        <taxon>Bacilli</taxon>
        <taxon>Bacillales</taxon>
        <taxon>Listeriaceae</taxon>
        <taxon>Brochothrix</taxon>
    </lineage>
</organism>
<gene>
    <name evidence="2" type="ORF">BCAMP_00725</name>
</gene>